<dbReference type="AlphaFoldDB" id="A0A0E9V4C0"/>
<protein>
    <submittedName>
        <fullName evidence="1">Uncharacterized protein</fullName>
    </submittedName>
</protein>
<accession>A0A0E9V4C0</accession>
<proteinExistence type="predicted"/>
<sequence>MYVHLGSSTIELITVALLLFFTTNLHSTVIGQDVSHEPAAPLIEEDVFCV</sequence>
<dbReference type="EMBL" id="GBXM01036464">
    <property type="protein sequence ID" value="JAH72113.1"/>
    <property type="molecule type" value="Transcribed_RNA"/>
</dbReference>
<name>A0A0E9V4C0_ANGAN</name>
<evidence type="ECO:0000313" key="1">
    <source>
        <dbReference type="EMBL" id="JAH72113.1"/>
    </source>
</evidence>
<reference evidence="1" key="1">
    <citation type="submission" date="2014-11" db="EMBL/GenBank/DDBJ databases">
        <authorList>
            <person name="Amaro Gonzalez C."/>
        </authorList>
    </citation>
    <scope>NUCLEOTIDE SEQUENCE</scope>
</reference>
<organism evidence="1">
    <name type="scientific">Anguilla anguilla</name>
    <name type="common">European freshwater eel</name>
    <name type="synonym">Muraena anguilla</name>
    <dbReference type="NCBI Taxonomy" id="7936"/>
    <lineage>
        <taxon>Eukaryota</taxon>
        <taxon>Metazoa</taxon>
        <taxon>Chordata</taxon>
        <taxon>Craniata</taxon>
        <taxon>Vertebrata</taxon>
        <taxon>Euteleostomi</taxon>
        <taxon>Actinopterygii</taxon>
        <taxon>Neopterygii</taxon>
        <taxon>Teleostei</taxon>
        <taxon>Anguilliformes</taxon>
        <taxon>Anguillidae</taxon>
        <taxon>Anguilla</taxon>
    </lineage>
</organism>
<reference evidence="1" key="2">
    <citation type="journal article" date="2015" name="Fish Shellfish Immunol.">
        <title>Early steps in the European eel (Anguilla anguilla)-Vibrio vulnificus interaction in the gills: Role of the RtxA13 toxin.</title>
        <authorList>
            <person name="Callol A."/>
            <person name="Pajuelo D."/>
            <person name="Ebbesson L."/>
            <person name="Teles M."/>
            <person name="MacKenzie S."/>
            <person name="Amaro C."/>
        </authorList>
    </citation>
    <scope>NUCLEOTIDE SEQUENCE</scope>
</reference>